<keyword evidence="3" id="KW-1185">Reference proteome</keyword>
<dbReference type="InterPro" id="IPR001296">
    <property type="entry name" value="Glyco_trans_1"/>
</dbReference>
<protein>
    <submittedName>
        <fullName evidence="2">Glycosyltransferase involved in cell wall bisynthesis</fullName>
    </submittedName>
</protein>
<evidence type="ECO:0000259" key="1">
    <source>
        <dbReference type="Pfam" id="PF00534"/>
    </source>
</evidence>
<reference evidence="3" key="1">
    <citation type="submission" date="2017-01" db="EMBL/GenBank/DDBJ databases">
        <authorList>
            <person name="Varghese N."/>
            <person name="Submissions S."/>
        </authorList>
    </citation>
    <scope>NUCLEOTIDE SEQUENCE [LARGE SCALE GENOMIC DNA]</scope>
    <source>
        <strain evidence="3">DSM 46698</strain>
    </source>
</reference>
<gene>
    <name evidence="2" type="ORF">SAMN05421761_10290</name>
</gene>
<dbReference type="OrthoDB" id="9806653at2"/>
<accession>A0A1N7KHV0</accession>
<dbReference type="PANTHER" id="PTHR12526:SF630">
    <property type="entry name" value="GLYCOSYLTRANSFERASE"/>
    <property type="match status" value="1"/>
</dbReference>
<dbReference type="CDD" id="cd03801">
    <property type="entry name" value="GT4_PimA-like"/>
    <property type="match status" value="1"/>
</dbReference>
<evidence type="ECO:0000313" key="2">
    <source>
        <dbReference type="EMBL" id="SIS61127.1"/>
    </source>
</evidence>
<name>A0A1N7KHV0_9BACT</name>
<dbReference type="Pfam" id="PF00534">
    <property type="entry name" value="Glycos_transf_1"/>
    <property type="match status" value="1"/>
</dbReference>
<sequence length="384" mass="43325">MKGKKVLVLHSSSDLYGASNSLYRSLISLQNLGLKPMLILSENGPLTAKVKELGVETRILRLGVLRKKYFNIPGFLNRSYYFIKSTIKIINLIKSEKYELILTNTSVILSGALAAKLTKTKHIWHIREIIVKPVFLKNFIAHYLNFTGDLNVFVSEATKCNYSPILNLTKSKVIFNGIDYSKFEKSTYNLKSELNLDNEVIIISMIARVNQWKGQLYFLEIANKLSKINKKLHFVLVGDPYPGFEFLLKEIDSFIKISNLSSIVSDLGFRLDTYNILSGTDIFILPSTLPDPLPTTVLEAMASRKPVIATNHGGALEMVVNGETGFLIPHDDAKVAAEKIQELIDNPELRRQMGIKGQDRLKQYFSIDAYLENFGKAVLEVMNQ</sequence>
<dbReference type="GO" id="GO:0016757">
    <property type="term" value="F:glycosyltransferase activity"/>
    <property type="evidence" value="ECO:0007669"/>
    <property type="project" value="InterPro"/>
</dbReference>
<dbReference type="SUPFAM" id="SSF53756">
    <property type="entry name" value="UDP-Glycosyltransferase/glycogen phosphorylase"/>
    <property type="match status" value="1"/>
</dbReference>
<evidence type="ECO:0000313" key="3">
    <source>
        <dbReference type="Proteomes" id="UP000186026"/>
    </source>
</evidence>
<organism evidence="2 3">
    <name type="scientific">Belliella pelovolcani</name>
    <dbReference type="NCBI Taxonomy" id="529505"/>
    <lineage>
        <taxon>Bacteria</taxon>
        <taxon>Pseudomonadati</taxon>
        <taxon>Bacteroidota</taxon>
        <taxon>Cytophagia</taxon>
        <taxon>Cytophagales</taxon>
        <taxon>Cyclobacteriaceae</taxon>
        <taxon>Belliella</taxon>
    </lineage>
</organism>
<proteinExistence type="predicted"/>
<dbReference type="EMBL" id="FTOP01000002">
    <property type="protein sequence ID" value="SIS61127.1"/>
    <property type="molecule type" value="Genomic_DNA"/>
</dbReference>
<dbReference type="STRING" id="529505.SAMN05421761_10290"/>
<dbReference type="AlphaFoldDB" id="A0A1N7KHV0"/>
<dbReference type="PANTHER" id="PTHR12526">
    <property type="entry name" value="GLYCOSYLTRANSFERASE"/>
    <property type="match status" value="1"/>
</dbReference>
<dbReference type="RefSeq" id="WP_076498317.1">
    <property type="nucleotide sequence ID" value="NZ_FTOP01000002.1"/>
</dbReference>
<dbReference type="Gene3D" id="3.40.50.2000">
    <property type="entry name" value="Glycogen Phosphorylase B"/>
    <property type="match status" value="2"/>
</dbReference>
<dbReference type="Proteomes" id="UP000186026">
    <property type="component" value="Unassembled WGS sequence"/>
</dbReference>
<keyword evidence="2" id="KW-0808">Transferase</keyword>
<feature type="domain" description="Glycosyl transferase family 1" evidence="1">
    <location>
        <begin position="191"/>
        <end position="359"/>
    </location>
</feature>